<dbReference type="EMBL" id="CM001887">
    <property type="protein sequence ID" value="EOY32553.1"/>
    <property type="molecule type" value="Genomic_DNA"/>
</dbReference>
<dbReference type="Gramene" id="EOY32553">
    <property type="protein sequence ID" value="EOY32553"/>
    <property type="gene ID" value="TCM_040535"/>
</dbReference>
<dbReference type="AlphaFoldDB" id="A0A061GT09"/>
<dbReference type="InParanoid" id="A0A061GT09"/>
<name>A0A061GT09_THECC</name>
<gene>
    <name evidence="1" type="ORF">TCM_040535</name>
</gene>
<dbReference type="Proteomes" id="UP000026915">
    <property type="component" value="Chromosome 9"/>
</dbReference>
<dbReference type="HOGENOM" id="CLU_2324938_0_0_1"/>
<accession>A0A061GT09</accession>
<reference evidence="1 2" key="1">
    <citation type="journal article" date="2013" name="Genome Biol.">
        <title>The genome sequence of the most widely cultivated cacao type and its use to identify candidate genes regulating pod color.</title>
        <authorList>
            <person name="Motamayor J.C."/>
            <person name="Mockaitis K."/>
            <person name="Schmutz J."/>
            <person name="Haiminen N."/>
            <person name="Iii D.L."/>
            <person name="Cornejo O."/>
            <person name="Findley S.D."/>
            <person name="Zheng P."/>
            <person name="Utro F."/>
            <person name="Royaert S."/>
            <person name="Saski C."/>
            <person name="Jenkins J."/>
            <person name="Podicheti R."/>
            <person name="Zhao M."/>
            <person name="Scheffler B.E."/>
            <person name="Stack J.C."/>
            <person name="Feltus F.A."/>
            <person name="Mustiga G.M."/>
            <person name="Amores F."/>
            <person name="Phillips W."/>
            <person name="Marelli J.P."/>
            <person name="May G.D."/>
            <person name="Shapiro H."/>
            <person name="Ma J."/>
            <person name="Bustamante C.D."/>
            <person name="Schnell R.J."/>
            <person name="Main D."/>
            <person name="Gilbert D."/>
            <person name="Parida L."/>
            <person name="Kuhn D.N."/>
        </authorList>
    </citation>
    <scope>NUCLEOTIDE SEQUENCE [LARGE SCALE GENOMIC DNA]</scope>
    <source>
        <strain evidence="2">cv. Matina 1-6</strain>
    </source>
</reference>
<protein>
    <submittedName>
        <fullName evidence="1">Uncharacterized protein</fullName>
    </submittedName>
</protein>
<keyword evidence="2" id="KW-1185">Reference proteome</keyword>
<organism evidence="1 2">
    <name type="scientific">Theobroma cacao</name>
    <name type="common">Cacao</name>
    <name type="synonym">Cocoa</name>
    <dbReference type="NCBI Taxonomy" id="3641"/>
    <lineage>
        <taxon>Eukaryota</taxon>
        <taxon>Viridiplantae</taxon>
        <taxon>Streptophyta</taxon>
        <taxon>Embryophyta</taxon>
        <taxon>Tracheophyta</taxon>
        <taxon>Spermatophyta</taxon>
        <taxon>Magnoliopsida</taxon>
        <taxon>eudicotyledons</taxon>
        <taxon>Gunneridae</taxon>
        <taxon>Pentapetalae</taxon>
        <taxon>rosids</taxon>
        <taxon>malvids</taxon>
        <taxon>Malvales</taxon>
        <taxon>Malvaceae</taxon>
        <taxon>Byttnerioideae</taxon>
        <taxon>Theobroma</taxon>
    </lineage>
</organism>
<sequence>MQTKTLIILTTKTQSNNPIISTGKARLAIHKEGKKPYLAWAQKYPKRYGLQKWVDTFSSLPNSLSKLVLPRIYLNLALSALDGIISNTDERPRLLDYKT</sequence>
<evidence type="ECO:0000313" key="2">
    <source>
        <dbReference type="Proteomes" id="UP000026915"/>
    </source>
</evidence>
<evidence type="ECO:0000313" key="1">
    <source>
        <dbReference type="EMBL" id="EOY32553.1"/>
    </source>
</evidence>
<proteinExistence type="predicted"/>